<reference evidence="15" key="1">
    <citation type="submission" date="2022-07" db="EMBL/GenBank/DDBJ databases">
        <title>Chromosome-level genome of Muraenolepis orangiensis.</title>
        <authorList>
            <person name="Kim J."/>
        </authorList>
    </citation>
    <scope>NUCLEOTIDE SEQUENCE</scope>
    <source>
        <strain evidence="15">KU_S4_2022</strain>
        <tissue evidence="15">Muscle</tissue>
    </source>
</reference>
<dbReference type="GO" id="GO:0016020">
    <property type="term" value="C:membrane"/>
    <property type="evidence" value="ECO:0007669"/>
    <property type="project" value="UniProtKB-SubCell"/>
</dbReference>
<dbReference type="SUPFAM" id="SSF55729">
    <property type="entry name" value="Acyl-CoA N-acyltransferases (Nat)"/>
    <property type="match status" value="2"/>
</dbReference>
<evidence type="ECO:0000256" key="4">
    <source>
        <dbReference type="ARBA" id="ARBA00022490"/>
    </source>
</evidence>
<evidence type="ECO:0000313" key="15">
    <source>
        <dbReference type="EMBL" id="KAJ3607644.1"/>
    </source>
</evidence>
<dbReference type="Proteomes" id="UP001148018">
    <property type="component" value="Unassembled WGS sequence"/>
</dbReference>
<keyword evidence="5" id="KW-0597">Phosphoprotein</keyword>
<dbReference type="OrthoDB" id="60315at2759"/>
<keyword evidence="4" id="KW-0963">Cytoplasm</keyword>
<evidence type="ECO:0000256" key="9">
    <source>
        <dbReference type="ARBA" id="ARBA00048276"/>
    </source>
</evidence>
<dbReference type="PANTHER" id="PTHR11377:SF7">
    <property type="entry name" value="GLYCYLPEPTIDE N-TETRADECANOYLTRANSFERASE 1"/>
    <property type="match status" value="1"/>
</dbReference>
<evidence type="ECO:0000256" key="5">
    <source>
        <dbReference type="ARBA" id="ARBA00022553"/>
    </source>
</evidence>
<evidence type="ECO:0000256" key="2">
    <source>
        <dbReference type="ARBA" id="ARBA00004514"/>
    </source>
</evidence>
<organism evidence="15 16">
    <name type="scientific">Muraenolepis orangiensis</name>
    <name type="common">Patagonian moray cod</name>
    <dbReference type="NCBI Taxonomy" id="630683"/>
    <lineage>
        <taxon>Eukaryota</taxon>
        <taxon>Metazoa</taxon>
        <taxon>Chordata</taxon>
        <taxon>Craniata</taxon>
        <taxon>Vertebrata</taxon>
        <taxon>Euteleostomi</taxon>
        <taxon>Actinopterygii</taxon>
        <taxon>Neopterygii</taxon>
        <taxon>Teleostei</taxon>
        <taxon>Neoteleostei</taxon>
        <taxon>Acanthomorphata</taxon>
        <taxon>Zeiogadaria</taxon>
        <taxon>Gadariae</taxon>
        <taxon>Gadiformes</taxon>
        <taxon>Muraenolepidoidei</taxon>
        <taxon>Muraenolepididae</taxon>
        <taxon>Muraenolepis</taxon>
    </lineage>
</organism>
<evidence type="ECO:0000256" key="10">
    <source>
        <dbReference type="RuleBase" id="RU000586"/>
    </source>
</evidence>
<keyword evidence="16" id="KW-1185">Reference proteome</keyword>
<comment type="caution">
    <text evidence="15">The sequence shown here is derived from an EMBL/GenBank/DDBJ whole genome shotgun (WGS) entry which is preliminary data.</text>
</comment>
<dbReference type="AlphaFoldDB" id="A0A9Q0IQZ4"/>
<comment type="function">
    <text evidence="10">Adds a myristoyl group to the N-terminal glycine residue of certain cellular proteins.</text>
</comment>
<evidence type="ECO:0000256" key="7">
    <source>
        <dbReference type="ARBA" id="ARBA00023136"/>
    </source>
</evidence>
<keyword evidence="7" id="KW-0472">Membrane</keyword>
<evidence type="ECO:0000256" key="6">
    <source>
        <dbReference type="ARBA" id="ARBA00022679"/>
    </source>
</evidence>
<evidence type="ECO:0000256" key="8">
    <source>
        <dbReference type="ARBA" id="ARBA00023315"/>
    </source>
</evidence>
<protein>
    <recommendedName>
        <fullName evidence="10">Glycylpeptide N-tetradecanoyltransferase</fullName>
        <ecNumber evidence="10">2.3.1.97</ecNumber>
    </recommendedName>
</protein>
<proteinExistence type="inferred from homology"/>
<dbReference type="InterPro" id="IPR022677">
    <property type="entry name" value="NMT_C"/>
</dbReference>
<dbReference type="EC" id="2.3.1.97" evidence="10"/>
<dbReference type="GO" id="GO:0004379">
    <property type="term" value="F:glycylpeptide N-tetradecanoyltransferase activity"/>
    <property type="evidence" value="ECO:0007669"/>
    <property type="project" value="UniProtKB-EC"/>
</dbReference>
<dbReference type="Pfam" id="PF01233">
    <property type="entry name" value="NMT"/>
    <property type="match status" value="1"/>
</dbReference>
<dbReference type="InterPro" id="IPR000903">
    <property type="entry name" value="NMT"/>
</dbReference>
<sequence length="352" mass="39869">MSGGEGTKKGPIMEPDGRVRQDPYSLPPGFTWDTLDPTSPSVLKEICLLLSLNFTEDDDNTLRRHFTPEYLKWVLAPPGWQTQWLCGVRLTNKKLVGFIAASPANLHIHDSERKVAQVNFLCVHRKLRQKRMSPVLIRELTRRVYQQGVYQAVYTAPVVLPTPLSTCRFWHRPLSLRKLTDVNYPGLRLNTKLQLKLNRLPELQKTAGLRTLTREDIPGALDLLHTHFLGSGLSPALSPQEAEHWLLPKENVLDSYVVEASHGTGLTDLVSFYTVSTQVLNHPLHRQLREARLLYCITTATDPVDLIEDTLRLAKAEVSLRHQGLGDGRDKLQPLRVGLYESHLGPQTIQRK</sequence>
<feature type="domain" description="Glycylpeptide N-tetradecanoyltransferase N-terminal" evidence="13">
    <location>
        <begin position="18"/>
        <end position="167"/>
    </location>
</feature>
<dbReference type="Gene3D" id="3.40.630.170">
    <property type="match status" value="1"/>
</dbReference>
<evidence type="ECO:0000313" key="16">
    <source>
        <dbReference type="Proteomes" id="UP001148018"/>
    </source>
</evidence>
<comment type="subcellular location">
    <subcellularLocation>
        <location evidence="2">Cytoplasm</location>
        <location evidence="2">Cytosol</location>
    </subcellularLocation>
    <subcellularLocation>
        <location evidence="1">Membrane</location>
        <topology evidence="1">Peripheral membrane protein</topology>
    </subcellularLocation>
</comment>
<evidence type="ECO:0000256" key="11">
    <source>
        <dbReference type="RuleBase" id="RU004178"/>
    </source>
</evidence>
<dbReference type="EMBL" id="JANIIK010000040">
    <property type="protein sequence ID" value="KAJ3607644.1"/>
    <property type="molecule type" value="Genomic_DNA"/>
</dbReference>
<dbReference type="InterPro" id="IPR016181">
    <property type="entry name" value="Acyl_CoA_acyltransferase"/>
</dbReference>
<feature type="region of interest" description="Disordered" evidence="12">
    <location>
        <begin position="1"/>
        <end position="20"/>
    </location>
</feature>
<evidence type="ECO:0000256" key="12">
    <source>
        <dbReference type="SAM" id="MobiDB-lite"/>
    </source>
</evidence>
<dbReference type="PANTHER" id="PTHR11377">
    <property type="entry name" value="N-MYRISTOYL TRANSFERASE"/>
    <property type="match status" value="1"/>
</dbReference>
<evidence type="ECO:0000256" key="1">
    <source>
        <dbReference type="ARBA" id="ARBA00004170"/>
    </source>
</evidence>
<evidence type="ECO:0000259" key="14">
    <source>
        <dbReference type="Pfam" id="PF02799"/>
    </source>
</evidence>
<keyword evidence="6 10" id="KW-0808">Transferase</keyword>
<name>A0A9Q0IQZ4_9TELE</name>
<accession>A0A9Q0IQZ4</accession>
<comment type="similarity">
    <text evidence="3 11">Belongs to the NMT family.</text>
</comment>
<dbReference type="GO" id="GO:0005829">
    <property type="term" value="C:cytosol"/>
    <property type="evidence" value="ECO:0007669"/>
    <property type="project" value="UniProtKB-SubCell"/>
</dbReference>
<evidence type="ECO:0000259" key="13">
    <source>
        <dbReference type="Pfam" id="PF01233"/>
    </source>
</evidence>
<feature type="domain" description="Glycylpeptide N-tetradecanoyltransferase C-terminal" evidence="14">
    <location>
        <begin position="190"/>
        <end position="317"/>
    </location>
</feature>
<comment type="catalytic activity">
    <reaction evidence="9 10">
        <text>N-terminal glycyl-[protein] + tetradecanoyl-CoA = N-tetradecanoylglycyl-[protein] + CoA + H(+)</text>
        <dbReference type="Rhea" id="RHEA:15521"/>
        <dbReference type="Rhea" id="RHEA-COMP:12666"/>
        <dbReference type="Rhea" id="RHEA-COMP:12667"/>
        <dbReference type="ChEBI" id="CHEBI:15378"/>
        <dbReference type="ChEBI" id="CHEBI:57287"/>
        <dbReference type="ChEBI" id="CHEBI:57385"/>
        <dbReference type="ChEBI" id="CHEBI:64723"/>
        <dbReference type="ChEBI" id="CHEBI:133050"/>
        <dbReference type="EC" id="2.3.1.97"/>
    </reaction>
</comment>
<dbReference type="InterPro" id="IPR022676">
    <property type="entry name" value="NMT_N"/>
</dbReference>
<gene>
    <name evidence="15" type="ORF">NHX12_024695</name>
</gene>
<dbReference type="PIRSF" id="PIRSF015892">
    <property type="entry name" value="N-myristl_transf"/>
    <property type="match status" value="1"/>
</dbReference>
<keyword evidence="8 10" id="KW-0012">Acyltransferase</keyword>
<evidence type="ECO:0000256" key="3">
    <source>
        <dbReference type="ARBA" id="ARBA00009469"/>
    </source>
</evidence>
<dbReference type="Pfam" id="PF02799">
    <property type="entry name" value="NMT_C"/>
    <property type="match status" value="1"/>
</dbReference>